<evidence type="ECO:0000256" key="5">
    <source>
        <dbReference type="ARBA" id="ARBA00022737"/>
    </source>
</evidence>
<proteinExistence type="inferred from homology"/>
<evidence type="ECO:0000256" key="6">
    <source>
        <dbReference type="ARBA" id="ARBA00022794"/>
    </source>
</evidence>
<dbReference type="GO" id="GO:0000398">
    <property type="term" value="P:mRNA splicing, via spliceosome"/>
    <property type="evidence" value="ECO:0007669"/>
    <property type="project" value="InterPro"/>
</dbReference>
<dbReference type="Gene3D" id="3.80.10.10">
    <property type="entry name" value="Ribonuclease Inhibitor"/>
    <property type="match status" value="2"/>
</dbReference>
<evidence type="ECO:0000256" key="14">
    <source>
        <dbReference type="SAM" id="MobiDB-lite"/>
    </source>
</evidence>
<evidence type="ECO:0000256" key="4">
    <source>
        <dbReference type="ARBA" id="ARBA00022614"/>
    </source>
</evidence>
<dbReference type="PROSITE" id="PS50096">
    <property type="entry name" value="IQ"/>
    <property type="match status" value="1"/>
</dbReference>
<evidence type="ECO:0000256" key="13">
    <source>
        <dbReference type="SAM" id="Coils"/>
    </source>
</evidence>
<feature type="coiled-coil region" evidence="13">
    <location>
        <begin position="506"/>
        <end position="533"/>
    </location>
</feature>
<gene>
    <name evidence="15" type="ORF">g.26189</name>
    <name evidence="16" type="ORF">g.26190</name>
</gene>
<reference evidence="15" key="1">
    <citation type="submission" date="2015-11" db="EMBL/GenBank/DDBJ databases">
        <title>De novo transcriptome assembly of four potential Pierce s Disease insect vectors from Arizona vineyards.</title>
        <authorList>
            <person name="Tassone E.E."/>
        </authorList>
    </citation>
    <scope>NUCLEOTIDE SEQUENCE</scope>
</reference>
<dbReference type="PANTHER" id="PTHR10552:SF6">
    <property type="entry name" value="U2 SMALL NUCLEAR RIBONUCLEOPROTEIN A"/>
    <property type="match status" value="1"/>
</dbReference>
<evidence type="ECO:0000256" key="3">
    <source>
        <dbReference type="ARBA" id="ARBA00022490"/>
    </source>
</evidence>
<evidence type="ECO:0000256" key="9">
    <source>
        <dbReference type="ARBA" id="ARBA00024196"/>
    </source>
</evidence>
<dbReference type="Gene3D" id="1.20.5.190">
    <property type="match status" value="1"/>
</dbReference>
<name>A0A1B6HE06_9HEMI</name>
<dbReference type="Pfam" id="PF00612">
    <property type="entry name" value="IQ"/>
    <property type="match status" value="1"/>
</dbReference>
<evidence type="ECO:0000256" key="12">
    <source>
        <dbReference type="ARBA" id="ARBA00076677"/>
    </source>
</evidence>
<comment type="subcellular location">
    <subcellularLocation>
        <location evidence="2">Cytoplasm</location>
        <location evidence="2">Cytoskeleton</location>
        <location evidence="2">Microtubule organizing center</location>
        <location evidence="2">Centrosome</location>
    </subcellularLocation>
    <subcellularLocation>
        <location evidence="1">Nucleus</location>
    </subcellularLocation>
</comment>
<evidence type="ECO:0000313" key="15">
    <source>
        <dbReference type="EMBL" id="JAS72918.1"/>
    </source>
</evidence>
<keyword evidence="3" id="KW-0963">Cytoplasm</keyword>
<keyword evidence="13" id="KW-0175">Coiled coil</keyword>
<evidence type="ECO:0000313" key="16">
    <source>
        <dbReference type="EMBL" id="JAT01931.1"/>
    </source>
</evidence>
<feature type="region of interest" description="Disordered" evidence="14">
    <location>
        <begin position="293"/>
        <end position="321"/>
    </location>
</feature>
<dbReference type="InterPro" id="IPR000048">
    <property type="entry name" value="IQ_motif_EF-hand-BS"/>
</dbReference>
<keyword evidence="4" id="KW-0433">Leucine-rich repeat</keyword>
<dbReference type="PROSITE" id="PS51450">
    <property type="entry name" value="LRR"/>
    <property type="match status" value="4"/>
</dbReference>
<keyword evidence="8" id="KW-0539">Nucleus</keyword>
<keyword evidence="7" id="KW-0206">Cytoskeleton</keyword>
<dbReference type="FunFam" id="3.80.10.10:FF:000165">
    <property type="entry name" value="Centrosomal protein of 97 kDa"/>
    <property type="match status" value="1"/>
</dbReference>
<evidence type="ECO:0000256" key="7">
    <source>
        <dbReference type="ARBA" id="ARBA00023212"/>
    </source>
</evidence>
<dbReference type="Pfam" id="PF14580">
    <property type="entry name" value="LRR_9"/>
    <property type="match status" value="1"/>
</dbReference>
<evidence type="ECO:0000256" key="1">
    <source>
        <dbReference type="ARBA" id="ARBA00004123"/>
    </source>
</evidence>
<evidence type="ECO:0000256" key="8">
    <source>
        <dbReference type="ARBA" id="ARBA00023242"/>
    </source>
</evidence>
<dbReference type="GO" id="GO:0030030">
    <property type="term" value="P:cell projection organization"/>
    <property type="evidence" value="ECO:0007669"/>
    <property type="project" value="UniProtKB-KW"/>
</dbReference>
<organism evidence="15">
    <name type="scientific">Homalodisca liturata</name>
    <dbReference type="NCBI Taxonomy" id="320908"/>
    <lineage>
        <taxon>Eukaryota</taxon>
        <taxon>Metazoa</taxon>
        <taxon>Ecdysozoa</taxon>
        <taxon>Arthropoda</taxon>
        <taxon>Hexapoda</taxon>
        <taxon>Insecta</taxon>
        <taxon>Pterygota</taxon>
        <taxon>Neoptera</taxon>
        <taxon>Paraneoptera</taxon>
        <taxon>Hemiptera</taxon>
        <taxon>Auchenorrhyncha</taxon>
        <taxon>Membracoidea</taxon>
        <taxon>Cicadellidae</taxon>
        <taxon>Cicadellinae</taxon>
        <taxon>Proconiini</taxon>
        <taxon>Homalodisca</taxon>
    </lineage>
</organism>
<evidence type="ECO:0000256" key="10">
    <source>
        <dbReference type="ARBA" id="ARBA00058656"/>
    </source>
</evidence>
<protein>
    <recommendedName>
        <fullName evidence="11">Centrosomal protein of 97 kDa</fullName>
    </recommendedName>
    <alternativeName>
        <fullName evidence="12">Leucine-rich repeat and IQ domain-containing protein 2</fullName>
    </alternativeName>
</protein>
<dbReference type="GO" id="GO:0030620">
    <property type="term" value="F:U2 snRNA binding"/>
    <property type="evidence" value="ECO:0007669"/>
    <property type="project" value="InterPro"/>
</dbReference>
<accession>A0A1B6HE06</accession>
<comment type="similarity">
    <text evidence="9">Belongs to the U2 small nuclear ribonucleoprotein A family.</text>
</comment>
<dbReference type="EMBL" id="GECU01005776">
    <property type="protein sequence ID" value="JAT01931.1"/>
    <property type="molecule type" value="Transcribed_RNA"/>
</dbReference>
<keyword evidence="5" id="KW-0677">Repeat</keyword>
<dbReference type="GO" id="GO:0005634">
    <property type="term" value="C:nucleus"/>
    <property type="evidence" value="ECO:0007669"/>
    <property type="project" value="UniProtKB-SubCell"/>
</dbReference>
<dbReference type="CDD" id="cd23767">
    <property type="entry name" value="IQCD"/>
    <property type="match status" value="1"/>
</dbReference>
<dbReference type="AlphaFoldDB" id="A0A1B6HE06"/>
<dbReference type="EMBL" id="GECU01034788">
    <property type="protein sequence ID" value="JAS72918.1"/>
    <property type="molecule type" value="Transcribed_RNA"/>
</dbReference>
<dbReference type="SUPFAM" id="SSF52058">
    <property type="entry name" value="L domain-like"/>
    <property type="match status" value="1"/>
</dbReference>
<sequence>MDLNFLNSDEHNTLNLSGQGLKKLTKGHCSEDAHKVTSLSLDSNELQRLDNINGFPNLMELSASHNQLLRMHSVNQLHHLVRLDLSHNNLLSIEGLKDLEHLKWLNLSGNNIKTIEHLHTNTLLEYLSLSENSISHISNLSHLVHLKQLFLHKNHIGGLHHCEIYLPASLVTLTLAANNLTDLNHVSHLVRLTNLREFSIAGNPCVNMTGSAAGFDYRPFLINWCMGLKVIDGYAVDDIESLKAEWLYSQGRGRQFRVGEQEGLVQYLAETCPLNSQQLETEQERKLRLILSKAQHHQQQLRQEQPRHGKSGRNKPYKPSVSELMTRSLDPTLLDSCTSQSQLNEEALLSQSMHCPPLMTQSVHCPPTPAPLPLPAASQLVPVPESLVSPSVAVVPLVPKLQTIRCRAQEKRDKKIDHEMEKAAVCIQKVWRGYHTRTSDRRVLTVYQQIQALRTNQYIKKLSEDMQATREALDNEHKMQLLQMQAINALWKKVVSLQPRPEGGDVRDLTETCSRLNAQVQQLQESMQEVLRCVSPSQPVATSGSTTSTQTDIVAVHTPQEPHVHPLPRPSSLPLPPAQLAQFADCLVDGVIKTTVKEQEQPLEAETTHVS</sequence>
<keyword evidence="6" id="KW-0970">Cilium biogenesis/degradation</keyword>
<dbReference type="SMART" id="SM00365">
    <property type="entry name" value="LRR_SD22"/>
    <property type="match status" value="5"/>
</dbReference>
<evidence type="ECO:0000256" key="2">
    <source>
        <dbReference type="ARBA" id="ARBA00004300"/>
    </source>
</evidence>
<dbReference type="GO" id="GO:0005813">
    <property type="term" value="C:centrosome"/>
    <property type="evidence" value="ECO:0007669"/>
    <property type="project" value="UniProtKB-SubCell"/>
</dbReference>
<dbReference type="InterPro" id="IPR001611">
    <property type="entry name" value="Leu-rich_rpt"/>
</dbReference>
<dbReference type="PANTHER" id="PTHR10552">
    <property type="entry name" value="U2 SMALL NUCLEAR RIBONUCLEOPROTEIN A"/>
    <property type="match status" value="1"/>
</dbReference>
<dbReference type="InterPro" id="IPR044640">
    <property type="entry name" value="RU2A"/>
</dbReference>
<dbReference type="InterPro" id="IPR032675">
    <property type="entry name" value="LRR_dom_sf"/>
</dbReference>
<comment type="function">
    <text evidence="10">Acts as a key negative regulator of ciliogenesis in collaboration with CCP110 by capping the mother centriole thereby preventing cilia formation. Required for recruitment of CCP110 to the centrosome.</text>
</comment>
<evidence type="ECO:0000256" key="11">
    <source>
        <dbReference type="ARBA" id="ARBA00068862"/>
    </source>
</evidence>